<dbReference type="GO" id="GO:0005524">
    <property type="term" value="F:ATP binding"/>
    <property type="evidence" value="ECO:0007669"/>
    <property type="project" value="UniProtKB-UniRule"/>
</dbReference>
<dbReference type="GO" id="GO:0008270">
    <property type="term" value="F:zinc ion binding"/>
    <property type="evidence" value="ECO:0007669"/>
    <property type="project" value="UniProtKB-UniRule"/>
</dbReference>
<dbReference type="GO" id="GO:0140282">
    <property type="term" value="F:carbon-nitrogen ligase activity on lipid II"/>
    <property type="evidence" value="ECO:0007669"/>
    <property type="project" value="UniProtKB-UniRule"/>
</dbReference>
<name>A0A8I0AK08_9FIRM</name>
<protein>
    <recommendedName>
        <fullName evidence="2">Lipid II isoglutaminyl synthase (glutamine-hydrolyzing) subunit MurT</fullName>
        <ecNumber evidence="2">6.3.5.13</ecNumber>
    </recommendedName>
</protein>
<dbReference type="PANTHER" id="PTHR23135:SF7">
    <property type="entry name" value="LIPID II ISOGLUTAMINYL SYNTHASE (GLUTAMINE-HYDROLYZING) SUBUNIT MURT"/>
    <property type="match status" value="1"/>
</dbReference>
<feature type="binding site" evidence="2">
    <location>
        <position position="213"/>
    </location>
    <ligand>
        <name>Zn(2+)</name>
        <dbReference type="ChEBI" id="CHEBI:29105"/>
    </ligand>
</feature>
<gene>
    <name evidence="2" type="primary">murT</name>
    <name evidence="5" type="ORF">H8S09_05220</name>
</gene>
<evidence type="ECO:0000313" key="5">
    <source>
        <dbReference type="EMBL" id="MBC5662296.1"/>
    </source>
</evidence>
<reference evidence="5 6" key="1">
    <citation type="submission" date="2020-08" db="EMBL/GenBank/DDBJ databases">
        <title>Genome public.</title>
        <authorList>
            <person name="Liu C."/>
            <person name="Sun Q."/>
        </authorList>
    </citation>
    <scope>NUCLEOTIDE SEQUENCE [LARGE SCALE GENOMIC DNA]</scope>
    <source>
        <strain evidence="5 6">NSJ-10</strain>
    </source>
</reference>
<dbReference type="InterPro" id="IPR013564">
    <property type="entry name" value="MurT_C"/>
</dbReference>
<keyword evidence="2" id="KW-0479">Metal-binding</keyword>
<keyword evidence="6" id="KW-1185">Reference proteome</keyword>
<dbReference type="InterPro" id="IPR013221">
    <property type="entry name" value="Mur_ligase_cen"/>
</dbReference>
<keyword evidence="2" id="KW-0573">Peptidoglycan synthesis</keyword>
<dbReference type="AlphaFoldDB" id="A0A8I0AK08"/>
<evidence type="ECO:0000256" key="1">
    <source>
        <dbReference type="ARBA" id="ARBA00004752"/>
    </source>
</evidence>
<comment type="catalytic activity">
    <reaction evidence="2">
        <text>beta-D-GlcNAc-(1-&gt;4)-Mur2Ac(oyl-L-Ala-gamma-D-Glu-L-Lys-D-Ala-D-Ala)-di-trans,octa-cis-undecaprenyl diphosphate + L-glutamine + ATP + H2O = beta-D-GlcNAc-(1-&gt;4)-Mur2Ac(oyl-L-Ala-D-isoglutaminyl-L-Lys-D-Ala-D-Ala)-di-trans,octa-cis-undecaprenyl diphosphate + L-glutamate + ADP + phosphate + H(+)</text>
        <dbReference type="Rhea" id="RHEA:57928"/>
        <dbReference type="ChEBI" id="CHEBI:15377"/>
        <dbReference type="ChEBI" id="CHEBI:15378"/>
        <dbReference type="ChEBI" id="CHEBI:29985"/>
        <dbReference type="ChEBI" id="CHEBI:30616"/>
        <dbReference type="ChEBI" id="CHEBI:43474"/>
        <dbReference type="ChEBI" id="CHEBI:58359"/>
        <dbReference type="ChEBI" id="CHEBI:60033"/>
        <dbReference type="ChEBI" id="CHEBI:62233"/>
        <dbReference type="ChEBI" id="CHEBI:456216"/>
        <dbReference type="EC" id="6.3.5.13"/>
    </reaction>
</comment>
<feature type="domain" description="Mur ligase central" evidence="3">
    <location>
        <begin position="57"/>
        <end position="186"/>
    </location>
</feature>
<dbReference type="RefSeq" id="WP_021944162.1">
    <property type="nucleotide sequence ID" value="NZ_JACOOX010000003.1"/>
</dbReference>
<dbReference type="GO" id="GO:0009252">
    <property type="term" value="P:peptidoglycan biosynthetic process"/>
    <property type="evidence" value="ECO:0007669"/>
    <property type="project" value="UniProtKB-UniRule"/>
</dbReference>
<sequence length="458" mass="52010">MYKKNVRFFFALFMGKLARTMQRMLKMNASYFPGKLAVKLCPDFMGCIDKPKTIITVTGTNGKTTVCNMIIDILEANGYDVLNNRAGSNVNAGVASSLIAGSTLTGKAKKEYAVFEVDERSSKLIYPYVKPTYAVCTNLFRDSIQRNANPEFIFNFINNNMPKESHLILNADDLISSNLGSENEKTYFSINRLPSDREECINLINDMRICPKCHHKLKYNYVRYHHIGKAVCEFCGYTSPEGDYKADVDYENKVITVTHNESREQYPMISNSTFNLYNELTAVTALREFGLTGEQIRNAIQNLNIVESRYSRSTVDGITIVTNMAKGQNPIACSCVFDYVSKEPGNKEVILLLEDIFDRKNSSENMTWIFDTDFEFLNQPNITNIVIGGLRTKDYKLRLMMAGVPEEKIKETTDEAGAYKSLNLDGTDSVYILHDIHENDTALVLRDNLKQYLKEREA</sequence>
<comment type="function">
    <text evidence="2">The lipid II isoglutaminyl synthase complex catalyzes the formation of alpha-D-isoglutamine in the cell wall lipid II stem peptide. The MurT subunit catalyzes the ATP-dependent amidation of D-glutamate residue of lipid II, converting it to an isoglutamine residue.</text>
</comment>
<dbReference type="HAMAP" id="MF_02214">
    <property type="entry name" value="Lipid_II_synth_MurT"/>
    <property type="match status" value="1"/>
</dbReference>
<dbReference type="Pfam" id="PF08245">
    <property type="entry name" value="Mur_ligase_M"/>
    <property type="match status" value="1"/>
</dbReference>
<comment type="caution">
    <text evidence="5">The sequence shown here is derived from an EMBL/GenBank/DDBJ whole genome shotgun (WGS) entry which is preliminary data.</text>
</comment>
<evidence type="ECO:0000256" key="2">
    <source>
        <dbReference type="HAMAP-Rule" id="MF_02214"/>
    </source>
</evidence>
<evidence type="ECO:0000259" key="3">
    <source>
        <dbReference type="Pfam" id="PF08245"/>
    </source>
</evidence>
<evidence type="ECO:0000259" key="4">
    <source>
        <dbReference type="Pfam" id="PF08353"/>
    </source>
</evidence>
<dbReference type="InterPro" id="IPR043703">
    <property type="entry name" value="Lipid_II_synth_MurT"/>
</dbReference>
<feature type="domain" description="Lipid II isoglutaminyl synthase (glutamine-hydrolyzing) subunit MurT C-terminal" evidence="4">
    <location>
        <begin position="328"/>
        <end position="434"/>
    </location>
</feature>
<dbReference type="SUPFAM" id="SSF53623">
    <property type="entry name" value="MurD-like peptide ligases, catalytic domain"/>
    <property type="match status" value="1"/>
</dbReference>
<dbReference type="InterPro" id="IPR036565">
    <property type="entry name" value="Mur-like_cat_sf"/>
</dbReference>
<accession>A0A8I0AK08</accession>
<comment type="subunit">
    <text evidence="2">Forms a heterodimer with GatD.</text>
</comment>
<comment type="similarity">
    <text evidence="2">Belongs to the MurCDEF family. MurT subfamily.</text>
</comment>
<dbReference type="EC" id="6.3.5.13" evidence="2"/>
<keyword evidence="2" id="KW-0067">ATP-binding</keyword>
<comment type="caution">
    <text evidence="2">Lacks conserved residue(s) required for the propagation of feature annotation.</text>
</comment>
<keyword evidence="2" id="KW-0862">Zinc</keyword>
<dbReference type="Pfam" id="PF08353">
    <property type="entry name" value="MurT_C"/>
    <property type="match status" value="1"/>
</dbReference>
<keyword evidence="2" id="KW-0133">Cell shape</keyword>
<keyword evidence="2" id="KW-0547">Nucleotide-binding</keyword>
<dbReference type="EMBL" id="JACOOX010000003">
    <property type="protein sequence ID" value="MBC5662296.1"/>
    <property type="molecule type" value="Genomic_DNA"/>
</dbReference>
<dbReference type="GO" id="GO:0071555">
    <property type="term" value="P:cell wall organization"/>
    <property type="evidence" value="ECO:0007669"/>
    <property type="project" value="UniProtKB-KW"/>
</dbReference>
<feature type="binding site" evidence="2">
    <location>
        <position position="235"/>
    </location>
    <ligand>
        <name>Zn(2+)</name>
        <dbReference type="ChEBI" id="CHEBI:29105"/>
    </ligand>
</feature>
<dbReference type="Proteomes" id="UP000615234">
    <property type="component" value="Unassembled WGS sequence"/>
</dbReference>
<dbReference type="UniPathway" id="UPA00219"/>
<organism evidence="5 6">
    <name type="scientific">Coprococcus hominis</name>
    <name type="common">ex Liu et al. 2022</name>
    <dbReference type="NCBI Taxonomy" id="2763039"/>
    <lineage>
        <taxon>Bacteria</taxon>
        <taxon>Bacillati</taxon>
        <taxon>Bacillota</taxon>
        <taxon>Clostridia</taxon>
        <taxon>Lachnospirales</taxon>
        <taxon>Lachnospiraceae</taxon>
        <taxon>Coprococcus</taxon>
    </lineage>
</organism>
<comment type="pathway">
    <text evidence="1 2">Cell wall biogenesis; peptidoglycan biosynthesis.</text>
</comment>
<dbReference type="Gene3D" id="3.40.1190.10">
    <property type="entry name" value="Mur-like, catalytic domain"/>
    <property type="match status" value="1"/>
</dbReference>
<feature type="binding site" evidence="2">
    <location>
        <position position="210"/>
    </location>
    <ligand>
        <name>Zn(2+)</name>
        <dbReference type="ChEBI" id="CHEBI:29105"/>
    </ligand>
</feature>
<evidence type="ECO:0000313" key="6">
    <source>
        <dbReference type="Proteomes" id="UP000615234"/>
    </source>
</evidence>
<keyword evidence="2" id="KW-0961">Cell wall biogenesis/degradation</keyword>
<dbReference type="PANTHER" id="PTHR23135">
    <property type="entry name" value="MUR LIGASE FAMILY MEMBER"/>
    <property type="match status" value="1"/>
</dbReference>
<dbReference type="GO" id="GO:0008360">
    <property type="term" value="P:regulation of cell shape"/>
    <property type="evidence" value="ECO:0007669"/>
    <property type="project" value="UniProtKB-KW"/>
</dbReference>
<proteinExistence type="inferred from homology"/>
<keyword evidence="2" id="KW-0436">Ligase</keyword>
<comment type="catalytic activity">
    <reaction evidence="2">
        <text>beta-D-GlcNAc-(1-&gt;4)-Mur2Ac(oyl-L-Ala-gamma-D-Glu-L-Lys-D-Ala-D-Ala)-di-trans,octa-cis-undecaprenyl diphosphate + ATP = beta-D-GlcNAc-(1-&gt;4)-Mur2Ac(oyl-L-Ala-gamma-D-O-P-Glu-L-Lys-D-Ala-D-Ala)-di-trans,octa-cis-undecaprenyl diphosphate + ADP</text>
        <dbReference type="Rhea" id="RHEA:59488"/>
        <dbReference type="ChEBI" id="CHEBI:30616"/>
        <dbReference type="ChEBI" id="CHEBI:60033"/>
        <dbReference type="ChEBI" id="CHEBI:143132"/>
        <dbReference type="ChEBI" id="CHEBI:456216"/>
    </reaction>
</comment>
<feature type="binding site" evidence="2">
    <location>
        <position position="232"/>
    </location>
    <ligand>
        <name>Zn(2+)</name>
        <dbReference type="ChEBI" id="CHEBI:29105"/>
    </ligand>
</feature>
<dbReference type="GO" id="GO:0016881">
    <property type="term" value="F:acid-amino acid ligase activity"/>
    <property type="evidence" value="ECO:0007669"/>
    <property type="project" value="InterPro"/>
</dbReference>
<comment type="catalytic activity">
    <reaction evidence="2">
        <text>beta-D-GlcNAc-(1-&gt;4)-Mur2Ac(oyl-L-Ala-gamma-D-O-P-Glu-L-Lys-D-Ala-D-Ala)-di-trans,octa-cis-undecaprenyl diphosphate + NH4(+) = beta-D-GlcNAc-(1-&gt;4)-Mur2Ac(oyl-L-Ala-D-isoglutaminyl-L-Lys-D-Ala-D-Ala)-di-trans,octa-cis-undecaprenyl diphosphate + phosphate + H(+)</text>
        <dbReference type="Rhea" id="RHEA:57932"/>
        <dbReference type="ChEBI" id="CHEBI:15378"/>
        <dbReference type="ChEBI" id="CHEBI:28938"/>
        <dbReference type="ChEBI" id="CHEBI:43474"/>
        <dbReference type="ChEBI" id="CHEBI:62233"/>
        <dbReference type="ChEBI" id="CHEBI:143132"/>
    </reaction>
</comment>